<feature type="transmembrane region" description="Helical" evidence="1">
    <location>
        <begin position="52"/>
        <end position="70"/>
    </location>
</feature>
<dbReference type="EMBL" id="GEDG01008006">
    <property type="protein sequence ID" value="JAP30498.1"/>
    <property type="molecule type" value="Transcribed_RNA"/>
</dbReference>
<keyword evidence="1" id="KW-0812">Transmembrane</keyword>
<proteinExistence type="predicted"/>
<reference evidence="2" key="1">
    <citation type="submission" date="2015-12" db="EMBL/GenBank/DDBJ databases">
        <title>Gene expression during late stages of embryo sac development: a critical building block for successful pollen-pistil interactions.</title>
        <authorList>
            <person name="Liu Y."/>
            <person name="Joly V."/>
            <person name="Sabar M."/>
            <person name="Matton D.P."/>
        </authorList>
    </citation>
    <scope>NUCLEOTIDE SEQUENCE</scope>
</reference>
<dbReference type="AlphaFoldDB" id="A0A0V0ICU9"/>
<evidence type="ECO:0000313" key="2">
    <source>
        <dbReference type="EMBL" id="JAP30498.1"/>
    </source>
</evidence>
<organism evidence="2">
    <name type="scientific">Solanum chacoense</name>
    <name type="common">Chaco potato</name>
    <dbReference type="NCBI Taxonomy" id="4108"/>
    <lineage>
        <taxon>Eukaryota</taxon>
        <taxon>Viridiplantae</taxon>
        <taxon>Streptophyta</taxon>
        <taxon>Embryophyta</taxon>
        <taxon>Tracheophyta</taxon>
        <taxon>Spermatophyta</taxon>
        <taxon>Magnoliopsida</taxon>
        <taxon>eudicotyledons</taxon>
        <taxon>Gunneridae</taxon>
        <taxon>Pentapetalae</taxon>
        <taxon>asterids</taxon>
        <taxon>lamiids</taxon>
        <taxon>Solanales</taxon>
        <taxon>Solanaceae</taxon>
        <taxon>Solanoideae</taxon>
        <taxon>Solaneae</taxon>
        <taxon>Solanum</taxon>
    </lineage>
</organism>
<accession>A0A0V0ICU9</accession>
<evidence type="ECO:0000256" key="1">
    <source>
        <dbReference type="SAM" id="Phobius"/>
    </source>
</evidence>
<protein>
    <submittedName>
        <fullName evidence="2">Putative ovule protein</fullName>
    </submittedName>
</protein>
<keyword evidence="1" id="KW-1133">Transmembrane helix</keyword>
<keyword evidence="1" id="KW-0472">Membrane</keyword>
<name>A0A0V0ICU9_SOLCH</name>
<sequence>MYLFTYRKEYSFTRVRSTYILSSSTPLVGLRGVCCCYESQENILRIDTTFKILLSILSWWLCGFIPNFLLKYLLRFMLKVFVLAHKLGIQICQKYP</sequence>